<protein>
    <submittedName>
        <fullName evidence="7">MFS transporter</fullName>
    </submittedName>
</protein>
<dbReference type="RefSeq" id="WP_133206724.1">
    <property type="nucleotide sequence ID" value="NZ_SMRU01000045.1"/>
</dbReference>
<evidence type="ECO:0000256" key="5">
    <source>
        <dbReference type="SAM" id="Phobius"/>
    </source>
</evidence>
<gene>
    <name evidence="7" type="ORF">E1809_23765</name>
</gene>
<comment type="subcellular location">
    <subcellularLocation>
        <location evidence="1">Cell membrane</location>
        <topology evidence="1">Multi-pass membrane protein</topology>
    </subcellularLocation>
</comment>
<dbReference type="AlphaFoldDB" id="A0A4R5K943"/>
<feature type="transmembrane region" description="Helical" evidence="5">
    <location>
        <begin position="313"/>
        <end position="332"/>
    </location>
</feature>
<dbReference type="EMBL" id="SMRU01000045">
    <property type="protein sequence ID" value="TDF88538.1"/>
    <property type="molecule type" value="Genomic_DNA"/>
</dbReference>
<feature type="transmembrane region" description="Helical" evidence="5">
    <location>
        <begin position="35"/>
        <end position="54"/>
    </location>
</feature>
<dbReference type="PANTHER" id="PTHR23528">
    <property type="match status" value="1"/>
</dbReference>
<evidence type="ECO:0000256" key="1">
    <source>
        <dbReference type="ARBA" id="ARBA00004651"/>
    </source>
</evidence>
<dbReference type="SUPFAM" id="SSF103473">
    <property type="entry name" value="MFS general substrate transporter"/>
    <property type="match status" value="1"/>
</dbReference>
<comment type="caution">
    <text evidence="7">The sequence shown here is derived from an EMBL/GenBank/DDBJ whole genome shotgun (WGS) entry which is preliminary data.</text>
</comment>
<evidence type="ECO:0000259" key="6">
    <source>
        <dbReference type="PROSITE" id="PS50850"/>
    </source>
</evidence>
<evidence type="ECO:0000256" key="4">
    <source>
        <dbReference type="ARBA" id="ARBA00023136"/>
    </source>
</evidence>
<dbReference type="InterPro" id="IPR036259">
    <property type="entry name" value="MFS_trans_sf"/>
</dbReference>
<dbReference type="InterPro" id="IPR020846">
    <property type="entry name" value="MFS_dom"/>
</dbReference>
<feature type="transmembrane region" description="Helical" evidence="5">
    <location>
        <begin position="66"/>
        <end position="84"/>
    </location>
</feature>
<keyword evidence="3 5" id="KW-1133">Transmembrane helix</keyword>
<keyword evidence="8" id="KW-1185">Reference proteome</keyword>
<dbReference type="InterPro" id="IPR011701">
    <property type="entry name" value="MFS"/>
</dbReference>
<dbReference type="PANTHER" id="PTHR23528:SF1">
    <property type="entry name" value="MAJOR FACILITATOR SUPERFAMILY (MFS) PROFILE DOMAIN-CONTAINING PROTEIN"/>
    <property type="match status" value="1"/>
</dbReference>
<evidence type="ECO:0000313" key="7">
    <source>
        <dbReference type="EMBL" id="TDF88538.1"/>
    </source>
</evidence>
<evidence type="ECO:0000256" key="3">
    <source>
        <dbReference type="ARBA" id="ARBA00022989"/>
    </source>
</evidence>
<reference evidence="7 8" key="1">
    <citation type="submission" date="2019-03" db="EMBL/GenBank/DDBJ databases">
        <title>Whole genome sequence of Arthrobacter sp JH1-1.</title>
        <authorList>
            <person name="Trinh H.N."/>
        </authorList>
    </citation>
    <scope>NUCLEOTIDE SEQUENCE [LARGE SCALE GENOMIC DNA]</scope>
    <source>
        <strain evidence="7 8">JH1-1</strain>
    </source>
</reference>
<feature type="transmembrane region" description="Helical" evidence="5">
    <location>
        <begin position="404"/>
        <end position="425"/>
    </location>
</feature>
<keyword evidence="2 5" id="KW-0812">Transmembrane</keyword>
<dbReference type="OrthoDB" id="7584869at2"/>
<dbReference type="GO" id="GO:0022857">
    <property type="term" value="F:transmembrane transporter activity"/>
    <property type="evidence" value="ECO:0007669"/>
    <property type="project" value="InterPro"/>
</dbReference>
<dbReference type="Gene3D" id="1.20.1250.20">
    <property type="entry name" value="MFS general substrate transporter like domains"/>
    <property type="match status" value="2"/>
</dbReference>
<organism evidence="7 8">
    <name type="scientific">Arthrobacter terricola</name>
    <dbReference type="NCBI Taxonomy" id="2547396"/>
    <lineage>
        <taxon>Bacteria</taxon>
        <taxon>Bacillati</taxon>
        <taxon>Actinomycetota</taxon>
        <taxon>Actinomycetes</taxon>
        <taxon>Micrococcales</taxon>
        <taxon>Micrococcaceae</taxon>
        <taxon>Arthrobacter</taxon>
    </lineage>
</organism>
<evidence type="ECO:0000313" key="8">
    <source>
        <dbReference type="Proteomes" id="UP000295511"/>
    </source>
</evidence>
<dbReference type="Pfam" id="PF07690">
    <property type="entry name" value="MFS_1"/>
    <property type="match status" value="1"/>
</dbReference>
<evidence type="ECO:0000256" key="2">
    <source>
        <dbReference type="ARBA" id="ARBA00022692"/>
    </source>
</evidence>
<feature type="transmembrane region" description="Helical" evidence="5">
    <location>
        <begin position="247"/>
        <end position="267"/>
    </location>
</feature>
<feature type="domain" description="Major facilitator superfamily (MFS) profile" evidence="6">
    <location>
        <begin position="242"/>
        <end position="429"/>
    </location>
</feature>
<feature type="transmembrane region" description="Helical" evidence="5">
    <location>
        <begin position="190"/>
        <end position="211"/>
    </location>
</feature>
<proteinExistence type="predicted"/>
<accession>A0A4R5K943</accession>
<feature type="transmembrane region" description="Helical" evidence="5">
    <location>
        <begin position="344"/>
        <end position="364"/>
    </location>
</feature>
<feature type="transmembrane region" description="Helical" evidence="5">
    <location>
        <begin position="376"/>
        <end position="398"/>
    </location>
</feature>
<keyword evidence="4 5" id="KW-0472">Membrane</keyword>
<dbReference type="PROSITE" id="PS50850">
    <property type="entry name" value="MFS"/>
    <property type="match status" value="1"/>
</dbReference>
<sequence>MSIPAADLPPQSFPAVAGPGEPLERARVGVIATMVLARFGWAFAIQVPLVASLALKAQALVGQDQAVAALGAVTSIGAFVAFLANPVFGRLSDRTRGRFGRRRPWLVAGALGLVVSLLGIALAPSIIALGAAWLVAQLFANVYAAPHTATLSDQIPPVQRGLVSGLTGVLQNVAILAAAYTTQFFSQDQLMLALVPGAIGLVFMLAFAFVLPDRPLTHPVVTEKGLKAVLKTFWVSPRQNPDFAWAWISRFLMVLSTFMFTTFRLLYLQKEMGLPIKQAAAVMATGVLFYTIALVASTFLAGWLSDRLKRRKVFIFVSAIIFAIGMAVLSQAHTPETFYSAEVILGLGFGAYVGVDLALVVDILPNPDDAAKDLGVFNIALAVPQTLAPGLGALLIGIGGGHNYALMLITAAVIGLLGAVCILPVKKIR</sequence>
<feature type="transmembrane region" description="Helical" evidence="5">
    <location>
        <begin position="105"/>
        <end position="136"/>
    </location>
</feature>
<feature type="transmembrane region" description="Helical" evidence="5">
    <location>
        <begin position="279"/>
        <end position="301"/>
    </location>
</feature>
<name>A0A4R5K943_9MICC</name>
<dbReference type="GO" id="GO:0005886">
    <property type="term" value="C:plasma membrane"/>
    <property type="evidence" value="ECO:0007669"/>
    <property type="project" value="UniProtKB-SubCell"/>
</dbReference>
<dbReference type="Proteomes" id="UP000295511">
    <property type="component" value="Unassembled WGS sequence"/>
</dbReference>